<evidence type="ECO:0000259" key="13">
    <source>
        <dbReference type="PROSITE" id="PS50157"/>
    </source>
</evidence>
<keyword evidence="2" id="KW-0479">Metal-binding</keyword>
<keyword evidence="7" id="KW-0238">DNA-binding</keyword>
<dbReference type="GO" id="GO:0000981">
    <property type="term" value="F:DNA-binding transcription factor activity, RNA polymerase II-specific"/>
    <property type="evidence" value="ECO:0007669"/>
    <property type="project" value="InterPro"/>
</dbReference>
<dbReference type="Gene3D" id="4.10.240.10">
    <property type="entry name" value="Zn(2)-C6 fungal-type DNA-binding domain"/>
    <property type="match status" value="1"/>
</dbReference>
<accession>A0A9W9T7N0</accession>
<dbReference type="GO" id="GO:0006351">
    <property type="term" value="P:DNA-templated transcription"/>
    <property type="evidence" value="ECO:0007669"/>
    <property type="project" value="InterPro"/>
</dbReference>
<keyword evidence="15" id="KW-1185">Reference proteome</keyword>
<dbReference type="GO" id="GO:0005634">
    <property type="term" value="C:nucleus"/>
    <property type="evidence" value="ECO:0007669"/>
    <property type="project" value="UniProtKB-SubCell"/>
</dbReference>
<dbReference type="PROSITE" id="PS50048">
    <property type="entry name" value="ZN2_CY6_FUNGAL_2"/>
    <property type="match status" value="1"/>
</dbReference>
<proteinExistence type="predicted"/>
<evidence type="ECO:0000259" key="12">
    <source>
        <dbReference type="PROSITE" id="PS50048"/>
    </source>
</evidence>
<keyword evidence="8" id="KW-0804">Transcription</keyword>
<dbReference type="EMBL" id="JAPQKR010000008">
    <property type="protein sequence ID" value="KAJ5211595.1"/>
    <property type="molecule type" value="Genomic_DNA"/>
</dbReference>
<dbReference type="InterPro" id="IPR013087">
    <property type="entry name" value="Znf_C2H2_type"/>
</dbReference>
<dbReference type="InterPro" id="IPR036864">
    <property type="entry name" value="Zn2-C6_fun-type_DNA-bd_sf"/>
</dbReference>
<reference evidence="14" key="1">
    <citation type="submission" date="2022-12" db="EMBL/GenBank/DDBJ databases">
        <authorList>
            <person name="Petersen C."/>
        </authorList>
    </citation>
    <scope>NUCLEOTIDE SEQUENCE</scope>
    <source>
        <strain evidence="14">IBT 15544</strain>
    </source>
</reference>
<evidence type="ECO:0000256" key="11">
    <source>
        <dbReference type="SAM" id="MobiDB-lite"/>
    </source>
</evidence>
<dbReference type="Pfam" id="PF04082">
    <property type="entry name" value="Fungal_trans"/>
    <property type="match status" value="1"/>
</dbReference>
<dbReference type="InterPro" id="IPR007219">
    <property type="entry name" value="XnlR_reg_dom"/>
</dbReference>
<evidence type="ECO:0000256" key="9">
    <source>
        <dbReference type="ARBA" id="ARBA00023242"/>
    </source>
</evidence>
<protein>
    <submittedName>
        <fullName evidence="14">Uncharacterized protein</fullName>
    </submittedName>
</protein>
<evidence type="ECO:0000256" key="8">
    <source>
        <dbReference type="ARBA" id="ARBA00023163"/>
    </source>
</evidence>
<evidence type="ECO:0000256" key="10">
    <source>
        <dbReference type="PROSITE-ProRule" id="PRU00042"/>
    </source>
</evidence>
<keyword evidence="6" id="KW-0805">Transcription regulation</keyword>
<dbReference type="InterPro" id="IPR051059">
    <property type="entry name" value="VerF-like"/>
</dbReference>
<dbReference type="PROSITE" id="PS50157">
    <property type="entry name" value="ZINC_FINGER_C2H2_2"/>
    <property type="match status" value="2"/>
</dbReference>
<evidence type="ECO:0000256" key="3">
    <source>
        <dbReference type="ARBA" id="ARBA00022737"/>
    </source>
</evidence>
<keyword evidence="3" id="KW-0677">Repeat</keyword>
<dbReference type="PANTHER" id="PTHR40626">
    <property type="entry name" value="MIP31509P"/>
    <property type="match status" value="1"/>
</dbReference>
<dbReference type="OrthoDB" id="654211at2759"/>
<evidence type="ECO:0000256" key="1">
    <source>
        <dbReference type="ARBA" id="ARBA00004123"/>
    </source>
</evidence>
<dbReference type="InterPro" id="IPR001138">
    <property type="entry name" value="Zn2Cys6_DnaBD"/>
</dbReference>
<dbReference type="GeneID" id="83177604"/>
<sequence>MSLELSSPETEEILGAQSAPRKFQCPTCSRRYKRREHLSRHATSHTAERAHRCNSCNGAFQRADVLKRHVRTCNGGTPRSGARRRACDRCVRQKKACSSHDPCQGCAKRGILCYYSPVSDNVGNLDQTQILDPTRPVKDGDRKEDPASSAGITLPFGITSEDLQAFAASSLDDLLNSGALEQATPNWPQLLDPPLGRVIREDLSVASSNHPLYFLGRITSNTGLVLSFECGTQDQREQIASALQFESLHAVNANMPDQPVPSGLSLGPVPPLLDNISDSSTENCFPMNWLSDPLSLKTHDILLLIQEVVTIKPRNSAVTLDWSAALKNACLQFFSPSNLRRFLGMYWAIWHPNVNFVHRPTFDPVSAKPALVAAMALMGACVSPELPDNEDARMWLNCVEEIVFIDDDFNSDLPNSSSGSLAIHRRKIQILQAAFVVCLFQTWEGTDSSKGRIRRYRFATLVSTARDIGIATATHLNYAELARHEFEWKEFAVREELIRVFTWIFLLDTAFVIFNNLPPRLVIKEMKMHMASPEACFQAPTADQCHNQILLHLPAGSCYWDISFRGAFESLSKNSLYPDTCQALADLGYLNLFALTSAIHSQIFQYRSSVSTWQNLTPVRNTLSNWRSVWQLFSSTSFFGISPHITVDDQHLRPDNMWRRIGFSRFCHEYWLLANLMAERLIIPGPLQGNDYGPLGEGPLDPILNKYDQTSMRQVNELIMGLQTFQL</sequence>
<evidence type="ECO:0000313" key="15">
    <source>
        <dbReference type="Proteomes" id="UP001150904"/>
    </source>
</evidence>
<dbReference type="PROSITE" id="PS00028">
    <property type="entry name" value="ZINC_FINGER_C2H2_1"/>
    <property type="match status" value="1"/>
</dbReference>
<dbReference type="AlphaFoldDB" id="A0A9W9T7N0"/>
<comment type="caution">
    <text evidence="14">The sequence shown here is derived from an EMBL/GenBank/DDBJ whole genome shotgun (WGS) entry which is preliminary data.</text>
</comment>
<dbReference type="SUPFAM" id="SSF57701">
    <property type="entry name" value="Zn2/Cys6 DNA-binding domain"/>
    <property type="match status" value="1"/>
</dbReference>
<dbReference type="SMART" id="SM00355">
    <property type="entry name" value="ZnF_C2H2"/>
    <property type="match status" value="2"/>
</dbReference>
<feature type="region of interest" description="Disordered" evidence="11">
    <location>
        <begin position="125"/>
        <end position="152"/>
    </location>
</feature>
<reference evidence="14" key="2">
    <citation type="journal article" date="2023" name="IMA Fungus">
        <title>Comparative genomic study of the Penicillium genus elucidates a diverse pangenome and 15 lateral gene transfer events.</title>
        <authorList>
            <person name="Petersen C."/>
            <person name="Sorensen T."/>
            <person name="Nielsen M.R."/>
            <person name="Sondergaard T.E."/>
            <person name="Sorensen J.L."/>
            <person name="Fitzpatrick D.A."/>
            <person name="Frisvad J.C."/>
            <person name="Nielsen K.L."/>
        </authorList>
    </citation>
    <scope>NUCLEOTIDE SEQUENCE</scope>
    <source>
        <strain evidence="14">IBT 15544</strain>
    </source>
</reference>
<dbReference type="PANTHER" id="PTHR40626:SF3">
    <property type="entry name" value="TRANSCRIPTION FACTOR WITH C2H2 AND ZN(2)-CYS(6) DNA BINDING DOMAIN (EUROFUNG)-RELATED"/>
    <property type="match status" value="1"/>
</dbReference>
<dbReference type="InterPro" id="IPR036236">
    <property type="entry name" value="Znf_C2H2_sf"/>
</dbReference>
<comment type="subcellular location">
    <subcellularLocation>
        <location evidence="1">Nucleus</location>
    </subcellularLocation>
</comment>
<evidence type="ECO:0000256" key="6">
    <source>
        <dbReference type="ARBA" id="ARBA00023015"/>
    </source>
</evidence>
<feature type="domain" description="C2H2-type" evidence="13">
    <location>
        <begin position="23"/>
        <end position="50"/>
    </location>
</feature>
<dbReference type="RefSeq" id="XP_058309765.1">
    <property type="nucleotide sequence ID" value="XM_058450303.1"/>
</dbReference>
<organism evidence="14 15">
    <name type="scientific">Penicillium cinerascens</name>
    <dbReference type="NCBI Taxonomy" id="70096"/>
    <lineage>
        <taxon>Eukaryota</taxon>
        <taxon>Fungi</taxon>
        <taxon>Dikarya</taxon>
        <taxon>Ascomycota</taxon>
        <taxon>Pezizomycotina</taxon>
        <taxon>Eurotiomycetes</taxon>
        <taxon>Eurotiomycetidae</taxon>
        <taxon>Eurotiales</taxon>
        <taxon>Aspergillaceae</taxon>
        <taxon>Penicillium</taxon>
    </lineage>
</organism>
<dbReference type="Gene3D" id="3.30.160.60">
    <property type="entry name" value="Classic Zinc Finger"/>
    <property type="match status" value="2"/>
</dbReference>
<dbReference type="Pfam" id="PF00172">
    <property type="entry name" value="Zn_clus"/>
    <property type="match status" value="1"/>
</dbReference>
<dbReference type="Proteomes" id="UP001150904">
    <property type="component" value="Unassembled WGS sequence"/>
</dbReference>
<evidence type="ECO:0000256" key="5">
    <source>
        <dbReference type="ARBA" id="ARBA00022833"/>
    </source>
</evidence>
<dbReference type="CDD" id="cd00067">
    <property type="entry name" value="GAL4"/>
    <property type="match status" value="1"/>
</dbReference>
<evidence type="ECO:0000313" key="14">
    <source>
        <dbReference type="EMBL" id="KAJ5211595.1"/>
    </source>
</evidence>
<evidence type="ECO:0000256" key="2">
    <source>
        <dbReference type="ARBA" id="ARBA00022723"/>
    </source>
</evidence>
<keyword evidence="9" id="KW-0539">Nucleus</keyword>
<dbReference type="GO" id="GO:0000785">
    <property type="term" value="C:chromatin"/>
    <property type="evidence" value="ECO:0007669"/>
    <property type="project" value="TreeGrafter"/>
</dbReference>
<evidence type="ECO:0000256" key="7">
    <source>
        <dbReference type="ARBA" id="ARBA00023125"/>
    </source>
</evidence>
<dbReference type="GO" id="GO:0000978">
    <property type="term" value="F:RNA polymerase II cis-regulatory region sequence-specific DNA binding"/>
    <property type="evidence" value="ECO:0007669"/>
    <property type="project" value="InterPro"/>
</dbReference>
<dbReference type="SUPFAM" id="SSF57667">
    <property type="entry name" value="beta-beta-alpha zinc fingers"/>
    <property type="match status" value="1"/>
</dbReference>
<dbReference type="GO" id="GO:0008270">
    <property type="term" value="F:zinc ion binding"/>
    <property type="evidence" value="ECO:0007669"/>
    <property type="project" value="UniProtKB-KW"/>
</dbReference>
<feature type="compositionally biased region" description="Basic and acidic residues" evidence="11">
    <location>
        <begin position="135"/>
        <end position="146"/>
    </location>
</feature>
<gene>
    <name evidence="14" type="ORF">N7498_003241</name>
</gene>
<name>A0A9W9T7N0_9EURO</name>
<feature type="domain" description="C2H2-type" evidence="13">
    <location>
        <begin position="51"/>
        <end position="78"/>
    </location>
</feature>
<dbReference type="SMART" id="SM00066">
    <property type="entry name" value="GAL4"/>
    <property type="match status" value="1"/>
</dbReference>
<keyword evidence="4 10" id="KW-0863">Zinc-finger</keyword>
<keyword evidence="5" id="KW-0862">Zinc</keyword>
<evidence type="ECO:0000256" key="4">
    <source>
        <dbReference type="ARBA" id="ARBA00022771"/>
    </source>
</evidence>
<dbReference type="CDD" id="cd12148">
    <property type="entry name" value="fungal_TF_MHR"/>
    <property type="match status" value="1"/>
</dbReference>
<feature type="domain" description="Zn(2)-C6 fungal-type" evidence="12">
    <location>
        <begin position="86"/>
        <end position="115"/>
    </location>
</feature>